<accession>A0A9P8TR55</accession>
<name>A0A9P8TR55_WICPI</name>
<dbReference type="AlphaFoldDB" id="A0A9P8TR55"/>
<organism evidence="1 2">
    <name type="scientific">Wickerhamomyces pijperi</name>
    <name type="common">Yeast</name>
    <name type="synonym">Pichia pijperi</name>
    <dbReference type="NCBI Taxonomy" id="599730"/>
    <lineage>
        <taxon>Eukaryota</taxon>
        <taxon>Fungi</taxon>
        <taxon>Dikarya</taxon>
        <taxon>Ascomycota</taxon>
        <taxon>Saccharomycotina</taxon>
        <taxon>Saccharomycetes</taxon>
        <taxon>Phaffomycetales</taxon>
        <taxon>Wickerhamomycetaceae</taxon>
        <taxon>Wickerhamomyces</taxon>
    </lineage>
</organism>
<evidence type="ECO:0000313" key="2">
    <source>
        <dbReference type="Proteomes" id="UP000774326"/>
    </source>
</evidence>
<reference evidence="1" key="1">
    <citation type="journal article" date="2021" name="Open Biol.">
        <title>Shared evolutionary footprints suggest mitochondrial oxidative damage underlies multiple complex I losses in fungi.</title>
        <authorList>
            <person name="Schikora-Tamarit M.A."/>
            <person name="Marcet-Houben M."/>
            <person name="Nosek J."/>
            <person name="Gabaldon T."/>
        </authorList>
    </citation>
    <scope>NUCLEOTIDE SEQUENCE</scope>
    <source>
        <strain evidence="1">CBS2887</strain>
    </source>
</reference>
<reference evidence="1" key="2">
    <citation type="submission" date="2021-01" db="EMBL/GenBank/DDBJ databases">
        <authorList>
            <person name="Schikora-Tamarit M.A."/>
        </authorList>
    </citation>
    <scope>NUCLEOTIDE SEQUENCE</scope>
    <source>
        <strain evidence="1">CBS2887</strain>
    </source>
</reference>
<gene>
    <name evidence="1" type="ORF">WICPIJ_000081</name>
</gene>
<proteinExistence type="predicted"/>
<comment type="caution">
    <text evidence="1">The sequence shown here is derived from an EMBL/GenBank/DDBJ whole genome shotgun (WGS) entry which is preliminary data.</text>
</comment>
<dbReference type="Proteomes" id="UP000774326">
    <property type="component" value="Unassembled WGS sequence"/>
</dbReference>
<evidence type="ECO:0000313" key="1">
    <source>
        <dbReference type="EMBL" id="KAH3688908.1"/>
    </source>
</evidence>
<keyword evidence="2" id="KW-1185">Reference proteome</keyword>
<sequence>MAKSHTQKQTQNEVFRSFPTDLKCQIFDIQTDPEKLQLLSIVPELFVFDRKSHEVVVVIKPSNKPLPKPFLCKYGNITTPFIIDISAKFTDPKPLTKFTRKAIKGVCDQLNGIIPKIKAKLDHNRKMGLGAPTAFIDFAFDMDNNNVYTTANLYPYLFQILKDIPHHLNIYKTETDMSKLTKTRHGEFSLFDAIMDIQPIETSKESPLATKGTSILDFKAPVMMMLPSKTVRMTTLFTECKSTSFRNSIIDIKSNLKGITVVTPSPKSDSYESALKRKDDEEATLIPNLKDALYKSFFNDNQLMRLLRYWWYYIRLAQDAAAVRDMSIFYSLITTNLAMIFPYCEEFRDAQHLTGRERYFGLNEAFYSMFSDIHLADKSDTRQYKTDWSTRFDYSDNFTKKRIENEQFRDHLDYILSKQRYPELNDQVKEIPHDRSLREYNIFGEHWLESYSHNPPLPGQELTEEEKNEIANKEQRDIKHSFQIYSKLYHTRREAQVRFNSAFIFEKMIYD</sequence>
<protein>
    <submittedName>
        <fullName evidence="1">Uncharacterized protein</fullName>
    </submittedName>
</protein>
<dbReference type="EMBL" id="JAEUBG010000056">
    <property type="protein sequence ID" value="KAH3688908.1"/>
    <property type="molecule type" value="Genomic_DNA"/>
</dbReference>